<dbReference type="EMBL" id="MU157826">
    <property type="protein sequence ID" value="KAF9534256.1"/>
    <property type="molecule type" value="Genomic_DNA"/>
</dbReference>
<evidence type="ECO:0000256" key="3">
    <source>
        <dbReference type="RuleBase" id="RU000454"/>
    </source>
</evidence>
<comment type="caution">
    <text evidence="6">The sequence shown here is derived from an EMBL/GenBank/DDBJ whole genome shotgun (WGS) entry which is preliminary data.</text>
</comment>
<dbReference type="GO" id="GO:0006508">
    <property type="term" value="P:proteolysis"/>
    <property type="evidence" value="ECO:0007669"/>
    <property type="project" value="UniProtKB-KW"/>
</dbReference>
<dbReference type="PANTHER" id="PTHR47966">
    <property type="entry name" value="BETA-SITE APP-CLEAVING ENZYME, ISOFORM A-RELATED"/>
    <property type="match status" value="1"/>
</dbReference>
<accession>A0A9P6JV85</accession>
<dbReference type="Pfam" id="PF00026">
    <property type="entry name" value="Asp"/>
    <property type="match status" value="1"/>
</dbReference>
<dbReference type="InterPro" id="IPR034164">
    <property type="entry name" value="Pepsin-like_dom"/>
</dbReference>
<feature type="domain" description="Peptidase A1" evidence="5">
    <location>
        <begin position="80"/>
        <end position="403"/>
    </location>
</feature>
<keyword evidence="2 3" id="KW-0064">Aspartyl protease</keyword>
<evidence type="ECO:0000313" key="7">
    <source>
        <dbReference type="Proteomes" id="UP000807306"/>
    </source>
</evidence>
<dbReference type="PROSITE" id="PS51767">
    <property type="entry name" value="PEPTIDASE_A1"/>
    <property type="match status" value="1"/>
</dbReference>
<reference evidence="6" key="1">
    <citation type="submission" date="2020-11" db="EMBL/GenBank/DDBJ databases">
        <authorList>
            <consortium name="DOE Joint Genome Institute"/>
            <person name="Ahrendt S."/>
            <person name="Riley R."/>
            <person name="Andreopoulos W."/>
            <person name="Labutti K."/>
            <person name="Pangilinan J."/>
            <person name="Ruiz-Duenas F.J."/>
            <person name="Barrasa J.M."/>
            <person name="Sanchez-Garcia M."/>
            <person name="Camarero S."/>
            <person name="Miyauchi S."/>
            <person name="Serrano A."/>
            <person name="Linde D."/>
            <person name="Babiker R."/>
            <person name="Drula E."/>
            <person name="Ayuso-Fernandez I."/>
            <person name="Pacheco R."/>
            <person name="Padilla G."/>
            <person name="Ferreira P."/>
            <person name="Barriuso J."/>
            <person name="Kellner H."/>
            <person name="Castanera R."/>
            <person name="Alfaro M."/>
            <person name="Ramirez L."/>
            <person name="Pisabarro A.G."/>
            <person name="Kuo A."/>
            <person name="Tritt A."/>
            <person name="Lipzen A."/>
            <person name="He G."/>
            <person name="Yan M."/>
            <person name="Ng V."/>
            <person name="Cullen D."/>
            <person name="Martin F."/>
            <person name="Rosso M.-N."/>
            <person name="Henrissat B."/>
            <person name="Hibbett D."/>
            <person name="Martinez A.T."/>
            <person name="Grigoriev I.V."/>
        </authorList>
    </citation>
    <scope>NUCLEOTIDE SEQUENCE</scope>
    <source>
        <strain evidence="6">CBS 506.95</strain>
    </source>
</reference>
<keyword evidence="3" id="KW-0378">Hydrolase</keyword>
<sequence>MFSESLLFALFLALVVSASPAFVKKAPVTVALSRRLNLTRSDNLVRHDQARAKRLKAFGAASDTGGEVVNVPVDNQAVTYFAHVEVGKPATNCKLFLSLAFRERNILSNTWVGANHHPYSTTSTSKNALELVSVTYGSGFFSGLEYTDEVSLVSGLTIPDQSIGAALFSSGFDDIDGILGIGPVNLTVGTLFPGETTPIPTVTDNLYSLGIISKNLIGISYEPTNTEEVMNGQLTWGGVDDSKYTGNITYTPITTTYPASEYWGIDQSIKYGSAEILSTTAGIVDTGTTLILLATDAYKRYVSATGAVLDTTTGLLRIALSQFSNLQNLFFTIGGTQFEFTPDAQIWPRSLNADIGGTLDNVYLIVADLGTNSGEGLDFINGYAFLERFYSVYDTTNRRIGIANTPYTKATSNSYVTG</sequence>
<dbReference type="InterPro" id="IPR001461">
    <property type="entry name" value="Aspartic_peptidase_A1"/>
</dbReference>
<dbReference type="GO" id="GO:0004190">
    <property type="term" value="F:aspartic-type endopeptidase activity"/>
    <property type="evidence" value="ECO:0007669"/>
    <property type="project" value="UniProtKB-KW"/>
</dbReference>
<dbReference type="OrthoDB" id="660550at2759"/>
<evidence type="ECO:0000313" key="6">
    <source>
        <dbReference type="EMBL" id="KAF9534256.1"/>
    </source>
</evidence>
<feature type="chain" id="PRO_5040323409" evidence="4">
    <location>
        <begin position="19"/>
        <end position="418"/>
    </location>
</feature>
<evidence type="ECO:0000256" key="2">
    <source>
        <dbReference type="ARBA" id="ARBA00022750"/>
    </source>
</evidence>
<dbReference type="PROSITE" id="PS00141">
    <property type="entry name" value="ASP_PROTEASE"/>
    <property type="match status" value="1"/>
</dbReference>
<dbReference type="InterPro" id="IPR021109">
    <property type="entry name" value="Peptidase_aspartic_dom_sf"/>
</dbReference>
<proteinExistence type="inferred from homology"/>
<name>A0A9P6JV85_9AGAR</name>
<dbReference type="SUPFAM" id="SSF50630">
    <property type="entry name" value="Acid proteases"/>
    <property type="match status" value="1"/>
</dbReference>
<dbReference type="CDD" id="cd05471">
    <property type="entry name" value="pepsin_like"/>
    <property type="match status" value="1"/>
</dbReference>
<organism evidence="6 7">
    <name type="scientific">Crepidotus variabilis</name>
    <dbReference type="NCBI Taxonomy" id="179855"/>
    <lineage>
        <taxon>Eukaryota</taxon>
        <taxon>Fungi</taxon>
        <taxon>Dikarya</taxon>
        <taxon>Basidiomycota</taxon>
        <taxon>Agaricomycotina</taxon>
        <taxon>Agaricomycetes</taxon>
        <taxon>Agaricomycetidae</taxon>
        <taxon>Agaricales</taxon>
        <taxon>Agaricineae</taxon>
        <taxon>Crepidotaceae</taxon>
        <taxon>Crepidotus</taxon>
    </lineage>
</organism>
<dbReference type="PRINTS" id="PR00792">
    <property type="entry name" value="PEPSIN"/>
</dbReference>
<gene>
    <name evidence="6" type="ORF">CPB83DRAFT_879503</name>
</gene>
<feature type="signal peptide" evidence="4">
    <location>
        <begin position="1"/>
        <end position="18"/>
    </location>
</feature>
<evidence type="ECO:0000256" key="1">
    <source>
        <dbReference type="ARBA" id="ARBA00007447"/>
    </source>
</evidence>
<dbReference type="Proteomes" id="UP000807306">
    <property type="component" value="Unassembled WGS sequence"/>
</dbReference>
<evidence type="ECO:0000259" key="5">
    <source>
        <dbReference type="PROSITE" id="PS51767"/>
    </source>
</evidence>
<comment type="similarity">
    <text evidence="1 3">Belongs to the peptidase A1 family.</text>
</comment>
<keyword evidence="3" id="KW-0645">Protease</keyword>
<dbReference type="PANTHER" id="PTHR47966:SF51">
    <property type="entry name" value="BETA-SITE APP-CLEAVING ENZYME, ISOFORM A-RELATED"/>
    <property type="match status" value="1"/>
</dbReference>
<dbReference type="InterPro" id="IPR001969">
    <property type="entry name" value="Aspartic_peptidase_AS"/>
</dbReference>
<dbReference type="Gene3D" id="2.40.70.10">
    <property type="entry name" value="Acid Proteases"/>
    <property type="match status" value="2"/>
</dbReference>
<protein>
    <submittedName>
        <fullName evidence="6">Aspartic peptidase domain-containing protein</fullName>
    </submittedName>
</protein>
<keyword evidence="7" id="KW-1185">Reference proteome</keyword>
<keyword evidence="4" id="KW-0732">Signal</keyword>
<dbReference type="AlphaFoldDB" id="A0A9P6JV85"/>
<dbReference type="InterPro" id="IPR033121">
    <property type="entry name" value="PEPTIDASE_A1"/>
</dbReference>
<evidence type="ECO:0000256" key="4">
    <source>
        <dbReference type="SAM" id="SignalP"/>
    </source>
</evidence>